<dbReference type="GO" id="GO:0051721">
    <property type="term" value="F:protein phosphatase 2A binding"/>
    <property type="evidence" value="ECO:0007669"/>
    <property type="project" value="TreeGrafter"/>
</dbReference>
<organism evidence="1 2">
    <name type="scientific">Plasmodium malariae</name>
    <dbReference type="NCBI Taxonomy" id="5858"/>
    <lineage>
        <taxon>Eukaryota</taxon>
        <taxon>Sar</taxon>
        <taxon>Alveolata</taxon>
        <taxon>Apicomplexa</taxon>
        <taxon>Aconoidasida</taxon>
        <taxon>Haemosporida</taxon>
        <taxon>Plasmodiidae</taxon>
        <taxon>Plasmodium</taxon>
        <taxon>Plasmodium (Plasmodium)</taxon>
    </lineage>
</organism>
<dbReference type="Pfam" id="PF04177">
    <property type="entry name" value="TAP42"/>
    <property type="match status" value="1"/>
</dbReference>
<protein>
    <submittedName>
        <fullName evidence="1">Type 2A phosphatase-associated protein 42, putative</fullName>
    </submittedName>
</protein>
<dbReference type="PANTHER" id="PTHR10933">
    <property type="entry name" value="IMMUNOGLOBULIN-BINDING PROTEIN 1"/>
    <property type="match status" value="1"/>
</dbReference>
<reference evidence="1 2" key="1">
    <citation type="submission" date="2016-06" db="EMBL/GenBank/DDBJ databases">
        <authorList>
            <consortium name="Pathogen Informatics"/>
        </authorList>
    </citation>
    <scope>NUCLEOTIDE SEQUENCE [LARGE SCALE GENOMIC DNA]</scope>
    <source>
        <strain evidence="1">PmlGA01</strain>
    </source>
</reference>
<gene>
    <name evidence="1" type="primary">TAP42</name>
    <name evidence="1" type="ORF">PMLGA01_030022600</name>
</gene>
<name>A0A1C3KAC6_PLAMA</name>
<proteinExistence type="predicted"/>
<dbReference type="Gene3D" id="1.25.40.540">
    <property type="entry name" value="TAP42-like family"/>
    <property type="match status" value="1"/>
</dbReference>
<evidence type="ECO:0000313" key="2">
    <source>
        <dbReference type="Proteomes" id="UP000219799"/>
    </source>
</evidence>
<dbReference type="VEuPathDB" id="PlasmoDB:PmUG01_03030600"/>
<dbReference type="InterPro" id="IPR007304">
    <property type="entry name" value="TAP46-like"/>
</dbReference>
<dbReference type="PANTHER" id="PTHR10933:SF9">
    <property type="entry name" value="IMMUNOGLOBULIN-BINDING PROTEIN 1"/>
    <property type="match status" value="1"/>
</dbReference>
<dbReference type="InterPro" id="IPR038511">
    <property type="entry name" value="TAP42/TAP46-like_sf"/>
</dbReference>
<dbReference type="AlphaFoldDB" id="A0A1C3KAC6"/>
<dbReference type="EMBL" id="LT594491">
    <property type="protein sequence ID" value="SBT70491.1"/>
    <property type="molecule type" value="Genomic_DNA"/>
</dbReference>
<dbReference type="GO" id="GO:0005829">
    <property type="term" value="C:cytosol"/>
    <property type="evidence" value="ECO:0007669"/>
    <property type="project" value="TreeGrafter"/>
</dbReference>
<dbReference type="GO" id="GO:0009966">
    <property type="term" value="P:regulation of signal transduction"/>
    <property type="evidence" value="ECO:0007669"/>
    <property type="project" value="InterPro"/>
</dbReference>
<dbReference type="GO" id="GO:0035303">
    <property type="term" value="P:regulation of dephosphorylation"/>
    <property type="evidence" value="ECO:0007669"/>
    <property type="project" value="TreeGrafter"/>
</dbReference>
<evidence type="ECO:0000313" key="1">
    <source>
        <dbReference type="EMBL" id="SBT70491.1"/>
    </source>
</evidence>
<sequence length="405" mass="48448">METNVVMSLYDYLYILFDDYIVKSNKDFKTYKSIFRKKEFTEFVKNYSDIRKIPSFQVISNKDEIIDELIYAFKLLGKYVSGCDMFSKNEEVDDINTKYLKLLLIPHILGVLTYETINMNIRYDRLKDSKLYFNEYISIINIYKIILMDDYLLDEEENNDNAINRRNIKIRRAKDEKKYQEIYHEIVRTNLKKNTNQNYNEDDCTTDEDYRELYLSLIKYKCIQTLNMIDLIDTELQILEMRDREQKKKEELKNCSNDDNIIYTTNKNDSIKKPWLFTIKKNMQISDITQIRNYYKDLVFKPSHNLPTISLEECAKIEMEYALKGGNSANGNTNSKINESKINGSKYNQVYSEDDEDGVKNDVNDEDYYKKCSKKEREKEIFDKEWDDWKDLHQKGIGNKNRNIA</sequence>
<accession>A0A1C3KAC6</accession>
<dbReference type="Proteomes" id="UP000219799">
    <property type="component" value="Chromosome 3"/>
</dbReference>